<keyword evidence="1" id="KW-1133">Transmembrane helix</keyword>
<feature type="transmembrane region" description="Helical" evidence="1">
    <location>
        <begin position="31"/>
        <end position="49"/>
    </location>
</feature>
<dbReference type="OrthoDB" id="9916069at2"/>
<proteinExistence type="predicted"/>
<keyword evidence="1" id="KW-0472">Membrane</keyword>
<protein>
    <submittedName>
        <fullName evidence="2">HEAT repeat domain-containing protein</fullName>
    </submittedName>
</protein>
<dbReference type="Gene3D" id="1.25.10.10">
    <property type="entry name" value="Leucine-rich Repeat Variant"/>
    <property type="match status" value="1"/>
</dbReference>
<dbReference type="InterPro" id="IPR011989">
    <property type="entry name" value="ARM-like"/>
</dbReference>
<dbReference type="EMBL" id="RQGN01000081">
    <property type="protein sequence ID" value="TGL97528.1"/>
    <property type="molecule type" value="Genomic_DNA"/>
</dbReference>
<evidence type="ECO:0000313" key="3">
    <source>
        <dbReference type="Proteomes" id="UP000298429"/>
    </source>
</evidence>
<evidence type="ECO:0000256" key="1">
    <source>
        <dbReference type="SAM" id="Phobius"/>
    </source>
</evidence>
<evidence type="ECO:0000313" key="2">
    <source>
        <dbReference type="EMBL" id="TGL97528.1"/>
    </source>
</evidence>
<organism evidence="2 3">
    <name type="scientific">Leptospira barantonii</name>
    <dbReference type="NCBI Taxonomy" id="2023184"/>
    <lineage>
        <taxon>Bacteria</taxon>
        <taxon>Pseudomonadati</taxon>
        <taxon>Spirochaetota</taxon>
        <taxon>Spirochaetia</taxon>
        <taxon>Leptospirales</taxon>
        <taxon>Leptospiraceae</taxon>
        <taxon>Leptospira</taxon>
    </lineage>
</organism>
<dbReference type="InterPro" id="IPR016024">
    <property type="entry name" value="ARM-type_fold"/>
</dbReference>
<dbReference type="RefSeq" id="WP_135671669.1">
    <property type="nucleotide sequence ID" value="NZ_RQGN01000081.1"/>
</dbReference>
<gene>
    <name evidence="2" type="ORF">EHQ76_14670</name>
</gene>
<comment type="caution">
    <text evidence="2">The sequence shown here is derived from an EMBL/GenBank/DDBJ whole genome shotgun (WGS) entry which is preliminary data.</text>
</comment>
<reference evidence="2 3" key="1">
    <citation type="journal article" date="2019" name="PLoS Negl. Trop. Dis.">
        <title>Revisiting the worldwide diversity of Leptospira species in the environment.</title>
        <authorList>
            <person name="Vincent A.T."/>
            <person name="Schiettekatte O."/>
            <person name="Bourhy P."/>
            <person name="Veyrier F.J."/>
            <person name="Picardeau M."/>
        </authorList>
    </citation>
    <scope>NUCLEOTIDE SEQUENCE [LARGE SCALE GENOMIC DNA]</scope>
    <source>
        <strain evidence="2 3">201702444</strain>
    </source>
</reference>
<dbReference type="AlphaFoldDB" id="A0A5F2B058"/>
<dbReference type="SUPFAM" id="SSF48371">
    <property type="entry name" value="ARM repeat"/>
    <property type="match status" value="1"/>
</dbReference>
<feature type="transmembrane region" description="Helical" evidence="1">
    <location>
        <begin position="7"/>
        <end position="25"/>
    </location>
</feature>
<name>A0A5F2B058_9LEPT</name>
<dbReference type="Proteomes" id="UP000298429">
    <property type="component" value="Unassembled WGS sequence"/>
</dbReference>
<keyword evidence="1" id="KW-0812">Transmembrane</keyword>
<accession>A0A5F2B058</accession>
<sequence>MMIEEQLLFSFPFLATLVFCIVILVRISIKIKWILVVVTVLLSVFWFWHRPQYLLNRWRMDPFDDSSRSIVAFGLRAHAYGYEEFLSEITFYRPILYKVLLKEPNPKLRIRAALFLGYSKNQSDRETLIYALDDSQFGVRLAASLALLPKEYMWSSKNFLAYGKFCLLMKQDEHCDPDEKTIRAFVDLMRSQMLGVKTR</sequence>